<dbReference type="Proteomes" id="UP001386955">
    <property type="component" value="Unassembled WGS sequence"/>
</dbReference>
<dbReference type="InterPro" id="IPR012340">
    <property type="entry name" value="NA-bd_OB-fold"/>
</dbReference>
<gene>
    <name evidence="2" type="ORF">VNO78_01401</name>
</gene>
<evidence type="ECO:0000259" key="1">
    <source>
        <dbReference type="Pfam" id="PF02721"/>
    </source>
</evidence>
<dbReference type="AlphaFoldDB" id="A0AAN9T9B3"/>
<sequence length="244" mass="27879">MSRWNCNYISVKDINPEVDKWLINVQVLRIWGVHRGSHANCFASAKMVLIDAEHTKIQASISRDLMDVSQLDMHEGYVYLMSGLDLGVTKLTKILINPCNEEGMNLMKWYKMIVEVSDGEDTTYFSFLDSDIERLLGVSWKNMTTSFEMLRRDLLFLVDKSESGGEVGGYFRVESICDKVEIVQNFLSRSYELIDNKEKIVNFLHAFSGQNSEVASSSRAIIYDSQVVDLGDDNQEEKFDIKGI</sequence>
<evidence type="ECO:0000313" key="2">
    <source>
        <dbReference type="EMBL" id="KAK7410546.1"/>
    </source>
</evidence>
<reference evidence="2 3" key="1">
    <citation type="submission" date="2024-01" db="EMBL/GenBank/DDBJ databases">
        <title>The genomes of 5 underutilized Papilionoideae crops provide insights into root nodulation and disease resistanc.</title>
        <authorList>
            <person name="Jiang F."/>
        </authorList>
    </citation>
    <scope>NUCLEOTIDE SEQUENCE [LARGE SCALE GENOMIC DNA]</scope>
    <source>
        <strain evidence="2">DUOXIRENSHENG_FW03</strain>
        <tissue evidence="2">Leaves</tissue>
    </source>
</reference>
<dbReference type="InterPro" id="IPR003871">
    <property type="entry name" value="RFA1B/D_OB_1st"/>
</dbReference>
<dbReference type="Pfam" id="PF02721">
    <property type="entry name" value="DUF223"/>
    <property type="match status" value="1"/>
</dbReference>
<keyword evidence="3" id="KW-1185">Reference proteome</keyword>
<dbReference type="EMBL" id="JAYMYS010000001">
    <property type="protein sequence ID" value="KAK7410546.1"/>
    <property type="molecule type" value="Genomic_DNA"/>
</dbReference>
<accession>A0AAN9T9B3</accession>
<dbReference type="Gene3D" id="2.40.50.140">
    <property type="entry name" value="Nucleic acid-binding proteins"/>
    <property type="match status" value="1"/>
</dbReference>
<protein>
    <recommendedName>
        <fullName evidence="1">Replication protein A 70 kDa DNA-binding subunit B/D first OB fold domain-containing protein</fullName>
    </recommendedName>
</protein>
<feature type="domain" description="Replication protein A 70 kDa DNA-binding subunit B/D first OB fold" evidence="1">
    <location>
        <begin position="8"/>
        <end position="80"/>
    </location>
</feature>
<dbReference type="SUPFAM" id="SSF50249">
    <property type="entry name" value="Nucleic acid-binding proteins"/>
    <property type="match status" value="1"/>
</dbReference>
<proteinExistence type="predicted"/>
<comment type="caution">
    <text evidence="2">The sequence shown here is derived from an EMBL/GenBank/DDBJ whole genome shotgun (WGS) entry which is preliminary data.</text>
</comment>
<name>A0AAN9T9B3_PSOTE</name>
<organism evidence="2 3">
    <name type="scientific">Psophocarpus tetragonolobus</name>
    <name type="common">Winged bean</name>
    <name type="synonym">Dolichos tetragonolobus</name>
    <dbReference type="NCBI Taxonomy" id="3891"/>
    <lineage>
        <taxon>Eukaryota</taxon>
        <taxon>Viridiplantae</taxon>
        <taxon>Streptophyta</taxon>
        <taxon>Embryophyta</taxon>
        <taxon>Tracheophyta</taxon>
        <taxon>Spermatophyta</taxon>
        <taxon>Magnoliopsida</taxon>
        <taxon>eudicotyledons</taxon>
        <taxon>Gunneridae</taxon>
        <taxon>Pentapetalae</taxon>
        <taxon>rosids</taxon>
        <taxon>fabids</taxon>
        <taxon>Fabales</taxon>
        <taxon>Fabaceae</taxon>
        <taxon>Papilionoideae</taxon>
        <taxon>50 kb inversion clade</taxon>
        <taxon>NPAAA clade</taxon>
        <taxon>indigoferoid/millettioid clade</taxon>
        <taxon>Phaseoleae</taxon>
        <taxon>Psophocarpus</taxon>
    </lineage>
</organism>
<evidence type="ECO:0000313" key="3">
    <source>
        <dbReference type="Proteomes" id="UP001386955"/>
    </source>
</evidence>